<feature type="signal peptide" evidence="11">
    <location>
        <begin position="1"/>
        <end position="33"/>
    </location>
</feature>
<dbReference type="SUPFAM" id="SSF111352">
    <property type="entry name" value="Ammonium transporter"/>
    <property type="match status" value="1"/>
</dbReference>
<dbReference type="Pfam" id="PF00909">
    <property type="entry name" value="Ammonium_transp"/>
    <property type="match status" value="1"/>
</dbReference>
<feature type="transmembrane region" description="Helical" evidence="9">
    <location>
        <begin position="393"/>
        <end position="415"/>
    </location>
</feature>
<name>A0ABR8MZQ6_9BACL</name>
<feature type="transmembrane region" description="Helical" evidence="9">
    <location>
        <begin position="354"/>
        <end position="373"/>
    </location>
</feature>
<evidence type="ECO:0000313" key="13">
    <source>
        <dbReference type="EMBL" id="MBD3921422.1"/>
    </source>
</evidence>
<accession>A0ABR8MZQ6</accession>
<feature type="transmembrane region" description="Helical" evidence="9">
    <location>
        <begin position="134"/>
        <end position="155"/>
    </location>
</feature>
<reference evidence="13 14" key="1">
    <citation type="submission" date="2020-09" db="EMBL/GenBank/DDBJ databases">
        <title>Paenibacillus sp. strain PR3 16S rRNA gene Genome sequencing and assembly.</title>
        <authorList>
            <person name="Kim J."/>
        </authorList>
    </citation>
    <scope>NUCLEOTIDE SEQUENCE [LARGE SCALE GENOMIC DNA]</scope>
    <source>
        <strain evidence="13 14">PR3</strain>
    </source>
</reference>
<dbReference type="Gene3D" id="1.10.3430.10">
    <property type="entry name" value="Ammonium transporter AmtB like domains"/>
    <property type="match status" value="1"/>
</dbReference>
<evidence type="ECO:0000256" key="2">
    <source>
        <dbReference type="ARBA" id="ARBA00005887"/>
    </source>
</evidence>
<feature type="transmembrane region" description="Helical" evidence="9">
    <location>
        <begin position="201"/>
        <end position="223"/>
    </location>
</feature>
<evidence type="ECO:0000256" key="11">
    <source>
        <dbReference type="SAM" id="SignalP"/>
    </source>
</evidence>
<feature type="transmembrane region" description="Helical" evidence="9">
    <location>
        <begin position="261"/>
        <end position="286"/>
    </location>
</feature>
<keyword evidence="7 9" id="KW-0924">Ammonia transport</keyword>
<feature type="chain" id="PRO_5047014426" description="Ammonium transporter" evidence="11">
    <location>
        <begin position="34"/>
        <end position="482"/>
    </location>
</feature>
<proteinExistence type="inferred from homology"/>
<feature type="transmembrane region" description="Helical" evidence="9">
    <location>
        <begin position="87"/>
        <end position="114"/>
    </location>
</feature>
<evidence type="ECO:0000256" key="6">
    <source>
        <dbReference type="ARBA" id="ARBA00023136"/>
    </source>
</evidence>
<evidence type="ECO:0000256" key="1">
    <source>
        <dbReference type="ARBA" id="ARBA00004141"/>
    </source>
</evidence>
<comment type="subcellular location">
    <subcellularLocation>
        <location evidence="9">Cell membrane</location>
        <topology evidence="9">Multi-pass membrane protein</topology>
    </subcellularLocation>
    <subcellularLocation>
        <location evidence="1">Membrane</location>
        <topology evidence="1">Multi-pass membrane protein</topology>
    </subcellularLocation>
</comment>
<evidence type="ECO:0000256" key="3">
    <source>
        <dbReference type="ARBA" id="ARBA00022448"/>
    </source>
</evidence>
<keyword evidence="14" id="KW-1185">Reference proteome</keyword>
<dbReference type="Proteomes" id="UP000609346">
    <property type="component" value="Unassembled WGS sequence"/>
</dbReference>
<evidence type="ECO:0000313" key="14">
    <source>
        <dbReference type="Proteomes" id="UP000609346"/>
    </source>
</evidence>
<evidence type="ECO:0000256" key="9">
    <source>
        <dbReference type="RuleBase" id="RU362002"/>
    </source>
</evidence>
<feature type="transmembrane region" description="Helical" evidence="9">
    <location>
        <begin position="298"/>
        <end position="318"/>
    </location>
</feature>
<evidence type="ECO:0000256" key="8">
    <source>
        <dbReference type="ARBA" id="ARBA00050025"/>
    </source>
</evidence>
<keyword evidence="4 9" id="KW-0812">Transmembrane</keyword>
<keyword evidence="5 9" id="KW-1133">Transmembrane helix</keyword>
<sequence>MRSTRSFNGWKMYVFVLALLALSLTVFPMAAFAEDTGAAATVVDTGDTTWIIVATVLVMFMFMPGLALFYGGLVGQRNILSTVMHSLSAFVIVTLVWVLWGYSFAFGPGIGGMFGGFEFLGFDGVGMDAKDGLTIPHLIFACYQGMFAAITTALISGGVAERIRFSAWIAFCVLWVSLVYAPMAFWAWGGGWLSKLGGLDFAGGTVVHILSGVSALIAALVVGKRRSFPNQTLPPHNLIFFMIGGMCLWFGWFGFNAGSALASGGLASLAVVTTQVAAAAGGVVWLAMEWKLRGKATLVGGVTGVIAGLVAITPAAGFVSVLSAIPIGALASVICYWGLHVVKAKLQYDDSLDVFGIHGIGGIWGAIATGIFASTDVNPAGADGLIHGNPAQVGIQAVDVLVAVALATVGTFVILKVISLFTPLRVTEEQELTGLDLSLHGENAYNTFEAVRSELPRPQGQGDFSPSPGGSTVAAIPEMKGV</sequence>
<feature type="domain" description="Ammonium transporter AmtB-like" evidence="12">
    <location>
        <begin position="50"/>
        <end position="445"/>
    </location>
</feature>
<organism evidence="13 14">
    <name type="scientific">Paenibacillus terricola</name>
    <dbReference type="NCBI Taxonomy" id="2763503"/>
    <lineage>
        <taxon>Bacteria</taxon>
        <taxon>Bacillati</taxon>
        <taxon>Bacillota</taxon>
        <taxon>Bacilli</taxon>
        <taxon>Bacillales</taxon>
        <taxon>Paenibacillaceae</taxon>
        <taxon>Paenibacillus</taxon>
    </lineage>
</organism>
<comment type="caution">
    <text evidence="13">The sequence shown here is derived from an EMBL/GenBank/DDBJ whole genome shotgun (WGS) entry which is preliminary data.</text>
</comment>
<feature type="transmembrane region" description="Helical" evidence="9">
    <location>
        <begin position="167"/>
        <end position="189"/>
    </location>
</feature>
<dbReference type="NCBIfam" id="TIGR00836">
    <property type="entry name" value="amt"/>
    <property type="match status" value="1"/>
</dbReference>
<dbReference type="PANTHER" id="PTHR43029:SF10">
    <property type="entry name" value="AMMONIUM TRANSPORTER MEP2"/>
    <property type="match status" value="1"/>
</dbReference>
<dbReference type="InterPro" id="IPR018047">
    <property type="entry name" value="Ammonium_transpt_CS"/>
</dbReference>
<evidence type="ECO:0000256" key="5">
    <source>
        <dbReference type="ARBA" id="ARBA00022989"/>
    </source>
</evidence>
<dbReference type="PANTHER" id="PTHR43029">
    <property type="entry name" value="AMMONIUM TRANSPORTER MEP2"/>
    <property type="match status" value="1"/>
</dbReference>
<keyword evidence="11" id="KW-0732">Signal</keyword>
<evidence type="ECO:0000256" key="4">
    <source>
        <dbReference type="ARBA" id="ARBA00022692"/>
    </source>
</evidence>
<dbReference type="InterPro" id="IPR029020">
    <property type="entry name" value="Ammonium/urea_transptr"/>
</dbReference>
<protein>
    <recommendedName>
        <fullName evidence="8 9">Ammonium transporter</fullName>
    </recommendedName>
</protein>
<keyword evidence="6 9" id="KW-0472">Membrane</keyword>
<feature type="transmembrane region" description="Helical" evidence="9">
    <location>
        <begin position="324"/>
        <end position="342"/>
    </location>
</feature>
<feature type="transmembrane region" description="Helical" evidence="9">
    <location>
        <begin position="49"/>
        <end position="75"/>
    </location>
</feature>
<evidence type="ECO:0000256" key="7">
    <source>
        <dbReference type="ARBA" id="ARBA00023177"/>
    </source>
</evidence>
<dbReference type="EMBL" id="JACXZA010000006">
    <property type="protein sequence ID" value="MBD3921422.1"/>
    <property type="molecule type" value="Genomic_DNA"/>
</dbReference>
<keyword evidence="3 9" id="KW-0813">Transport</keyword>
<evidence type="ECO:0000259" key="12">
    <source>
        <dbReference type="Pfam" id="PF00909"/>
    </source>
</evidence>
<dbReference type="PROSITE" id="PS01219">
    <property type="entry name" value="AMMONIUM_TRANSP"/>
    <property type="match status" value="1"/>
</dbReference>
<comment type="similarity">
    <text evidence="2 9">Belongs to the ammonia transporter channel (TC 1.A.11.2) family.</text>
</comment>
<dbReference type="InterPro" id="IPR024041">
    <property type="entry name" value="NH4_transpt_AmtB-like_dom"/>
</dbReference>
<evidence type="ECO:0000256" key="10">
    <source>
        <dbReference type="SAM" id="MobiDB-lite"/>
    </source>
</evidence>
<dbReference type="InterPro" id="IPR001905">
    <property type="entry name" value="Ammonium_transpt"/>
</dbReference>
<gene>
    <name evidence="13" type="ORF">H8B09_21815</name>
</gene>
<feature type="region of interest" description="Disordered" evidence="10">
    <location>
        <begin position="456"/>
        <end position="482"/>
    </location>
</feature>
<feature type="transmembrane region" description="Helical" evidence="9">
    <location>
        <begin position="235"/>
        <end position="255"/>
    </location>
</feature>